<protein>
    <submittedName>
        <fullName evidence="1">Uncharacterized protein</fullName>
    </submittedName>
</protein>
<comment type="caution">
    <text evidence="1">The sequence shown here is derived from an EMBL/GenBank/DDBJ whole genome shotgun (WGS) entry which is preliminary data.</text>
</comment>
<dbReference type="AlphaFoldDB" id="A0AAV6KWU3"/>
<proteinExistence type="predicted"/>
<keyword evidence="2" id="KW-1185">Reference proteome</keyword>
<dbReference type="EMBL" id="JACTNZ010000003">
    <property type="protein sequence ID" value="KAG5556860.1"/>
    <property type="molecule type" value="Genomic_DNA"/>
</dbReference>
<organism evidence="1 2">
    <name type="scientific">Rhododendron griersonianum</name>
    <dbReference type="NCBI Taxonomy" id="479676"/>
    <lineage>
        <taxon>Eukaryota</taxon>
        <taxon>Viridiplantae</taxon>
        <taxon>Streptophyta</taxon>
        <taxon>Embryophyta</taxon>
        <taxon>Tracheophyta</taxon>
        <taxon>Spermatophyta</taxon>
        <taxon>Magnoliopsida</taxon>
        <taxon>eudicotyledons</taxon>
        <taxon>Gunneridae</taxon>
        <taxon>Pentapetalae</taxon>
        <taxon>asterids</taxon>
        <taxon>Ericales</taxon>
        <taxon>Ericaceae</taxon>
        <taxon>Ericoideae</taxon>
        <taxon>Rhodoreae</taxon>
        <taxon>Rhododendron</taxon>
    </lineage>
</organism>
<accession>A0AAV6KWU3</accession>
<reference evidence="1" key="1">
    <citation type="submission" date="2020-08" db="EMBL/GenBank/DDBJ databases">
        <title>Plant Genome Project.</title>
        <authorList>
            <person name="Zhang R.-G."/>
        </authorList>
    </citation>
    <scope>NUCLEOTIDE SEQUENCE</scope>
    <source>
        <strain evidence="1">WSP0</strain>
        <tissue evidence="1">Leaf</tissue>
    </source>
</reference>
<name>A0AAV6KWU3_9ERIC</name>
<evidence type="ECO:0000313" key="2">
    <source>
        <dbReference type="Proteomes" id="UP000823749"/>
    </source>
</evidence>
<gene>
    <name evidence="1" type="ORF">RHGRI_007196</name>
</gene>
<evidence type="ECO:0000313" key="1">
    <source>
        <dbReference type="EMBL" id="KAG5556860.1"/>
    </source>
</evidence>
<sequence length="97" mass="11424">MQSDDDQVIKANFDQVRNCFHYLEQMRLEEARSLVVRSEMELDHEETKFVALKSEVGRCSVFHSSVKLWYKGKKTRRRMWLMRSTSGARKPIVALSS</sequence>
<dbReference type="Proteomes" id="UP000823749">
    <property type="component" value="Chromosome 3"/>
</dbReference>